<dbReference type="Proteomes" id="UP001152797">
    <property type="component" value="Unassembled WGS sequence"/>
</dbReference>
<organism evidence="3">
    <name type="scientific">Cladocopium goreaui</name>
    <dbReference type="NCBI Taxonomy" id="2562237"/>
    <lineage>
        <taxon>Eukaryota</taxon>
        <taxon>Sar</taxon>
        <taxon>Alveolata</taxon>
        <taxon>Dinophyceae</taxon>
        <taxon>Suessiales</taxon>
        <taxon>Symbiodiniaceae</taxon>
        <taxon>Cladocopium</taxon>
    </lineage>
</organism>
<gene>
    <name evidence="3" type="ORF">C1SCF055_LOCUS9925</name>
</gene>
<evidence type="ECO:0000313" key="4">
    <source>
        <dbReference type="EMBL" id="CAL4769514.1"/>
    </source>
</evidence>
<evidence type="ECO:0000256" key="1">
    <source>
        <dbReference type="SAM" id="Coils"/>
    </source>
</evidence>
<protein>
    <submittedName>
        <fullName evidence="3">Uncharacterized protein</fullName>
    </submittedName>
</protein>
<accession>A0A9P1BYQ4</accession>
<dbReference type="EMBL" id="CAMXCT020000692">
    <property type="protein sequence ID" value="CAL1135577.1"/>
    <property type="molecule type" value="Genomic_DNA"/>
</dbReference>
<sequence length="387" mass="43819">MGYLLDVVLEEGAGRRGEANVDGAKLTKHQISAENSSMSEKYEDSISLQEALKAVQLARARANHAEEEMSRCREAASKLKGKLRRIAIVKSFCEPEKENSNWMQVLGPRELQVQPHQDGEKAQSRRRMSTGCMPDSLQKRCNICSPRIMDFEHIVGHEDLRIFQVLKPKIDACVAGEATEVFGVFVCGTASYDNKAPVAQVQMQMFETHADQHRDLLDLSPSNQTGRQPSGGPAPVVTFEFHPNMEEPMTNSFRKLLRESRSLQSQRFFPVSHFAMSFRIWRPSKPVGQIVIVDVDSSDRGWTCRSSQTHLWHLLGDFQERHEAHMQRLAVPDLSLAKDYSRPYSASGHVTSDLQMHGIKTKRKLQKILKNTDDLCDKCCPTLCHKF</sequence>
<proteinExistence type="predicted"/>
<keyword evidence="5" id="KW-1185">Reference proteome</keyword>
<dbReference type="EMBL" id="CAMXCT030000692">
    <property type="protein sequence ID" value="CAL4769514.1"/>
    <property type="molecule type" value="Genomic_DNA"/>
</dbReference>
<feature type="region of interest" description="Disordered" evidence="2">
    <location>
        <begin position="113"/>
        <end position="133"/>
    </location>
</feature>
<evidence type="ECO:0000313" key="5">
    <source>
        <dbReference type="Proteomes" id="UP001152797"/>
    </source>
</evidence>
<name>A0A9P1BYQ4_9DINO</name>
<comment type="caution">
    <text evidence="3">The sequence shown here is derived from an EMBL/GenBank/DDBJ whole genome shotgun (WGS) entry which is preliminary data.</text>
</comment>
<dbReference type="AlphaFoldDB" id="A0A9P1BYQ4"/>
<reference evidence="3" key="1">
    <citation type="submission" date="2022-10" db="EMBL/GenBank/DDBJ databases">
        <authorList>
            <person name="Chen Y."/>
            <person name="Dougan E. K."/>
            <person name="Chan C."/>
            <person name="Rhodes N."/>
            <person name="Thang M."/>
        </authorList>
    </citation>
    <scope>NUCLEOTIDE SEQUENCE</scope>
</reference>
<feature type="coiled-coil region" evidence="1">
    <location>
        <begin position="48"/>
        <end position="82"/>
    </location>
</feature>
<reference evidence="4 5" key="2">
    <citation type="submission" date="2024-05" db="EMBL/GenBank/DDBJ databases">
        <authorList>
            <person name="Chen Y."/>
            <person name="Shah S."/>
            <person name="Dougan E. K."/>
            <person name="Thang M."/>
            <person name="Chan C."/>
        </authorList>
    </citation>
    <scope>NUCLEOTIDE SEQUENCE [LARGE SCALE GENOMIC DNA]</scope>
</reference>
<evidence type="ECO:0000256" key="2">
    <source>
        <dbReference type="SAM" id="MobiDB-lite"/>
    </source>
</evidence>
<dbReference type="EMBL" id="CAMXCT010000692">
    <property type="protein sequence ID" value="CAI3982202.1"/>
    <property type="molecule type" value="Genomic_DNA"/>
</dbReference>
<keyword evidence="1" id="KW-0175">Coiled coil</keyword>
<evidence type="ECO:0000313" key="3">
    <source>
        <dbReference type="EMBL" id="CAI3982202.1"/>
    </source>
</evidence>